<evidence type="ECO:0000256" key="4">
    <source>
        <dbReference type="ARBA" id="ARBA00023136"/>
    </source>
</evidence>
<dbReference type="Gene3D" id="1.20.120.350">
    <property type="entry name" value="Voltage-gated potassium channels. Chain C"/>
    <property type="match status" value="1"/>
</dbReference>
<proteinExistence type="predicted"/>
<gene>
    <name evidence="5" type="ORF">DFP72DRAFT_908837</name>
</gene>
<dbReference type="OrthoDB" id="415460at2759"/>
<keyword evidence="2" id="KW-0812">Transmembrane</keyword>
<keyword evidence="4" id="KW-0472">Membrane</keyword>
<dbReference type="EMBL" id="JACGCI010000053">
    <property type="protein sequence ID" value="KAF6750924.1"/>
    <property type="molecule type" value="Genomic_DNA"/>
</dbReference>
<evidence type="ECO:0000256" key="2">
    <source>
        <dbReference type="ARBA" id="ARBA00022692"/>
    </source>
</evidence>
<evidence type="ECO:0000313" key="5">
    <source>
        <dbReference type="EMBL" id="KAF6750924.1"/>
    </source>
</evidence>
<evidence type="ECO:0000313" key="6">
    <source>
        <dbReference type="Proteomes" id="UP000521943"/>
    </source>
</evidence>
<reference evidence="5 6" key="1">
    <citation type="submission" date="2020-07" db="EMBL/GenBank/DDBJ databases">
        <title>Comparative genomics of pyrophilous fungi reveals a link between fire events and developmental genes.</title>
        <authorList>
            <consortium name="DOE Joint Genome Institute"/>
            <person name="Steindorff A.S."/>
            <person name="Carver A."/>
            <person name="Calhoun S."/>
            <person name="Stillman K."/>
            <person name="Liu H."/>
            <person name="Lipzen A."/>
            <person name="Pangilinan J."/>
            <person name="Labutti K."/>
            <person name="Bruns T.D."/>
            <person name="Grigoriev I.V."/>
        </authorList>
    </citation>
    <scope>NUCLEOTIDE SEQUENCE [LARGE SCALE GENOMIC DNA]</scope>
    <source>
        <strain evidence="5 6">CBS 144469</strain>
    </source>
</reference>
<accession>A0A8H6HPR4</accession>
<name>A0A8H6HPR4_9AGAR</name>
<dbReference type="InterPro" id="IPR027359">
    <property type="entry name" value="Volt_channel_dom_sf"/>
</dbReference>
<organism evidence="5 6">
    <name type="scientific">Ephemerocybe angulata</name>
    <dbReference type="NCBI Taxonomy" id="980116"/>
    <lineage>
        <taxon>Eukaryota</taxon>
        <taxon>Fungi</taxon>
        <taxon>Dikarya</taxon>
        <taxon>Basidiomycota</taxon>
        <taxon>Agaricomycotina</taxon>
        <taxon>Agaricomycetes</taxon>
        <taxon>Agaricomycetidae</taxon>
        <taxon>Agaricales</taxon>
        <taxon>Agaricineae</taxon>
        <taxon>Psathyrellaceae</taxon>
        <taxon>Ephemerocybe</taxon>
    </lineage>
</organism>
<comment type="subcellular location">
    <subcellularLocation>
        <location evidence="1">Membrane</location>
        <topology evidence="1">Multi-pass membrane protein</topology>
    </subcellularLocation>
</comment>
<keyword evidence="3" id="KW-1133">Transmembrane helix</keyword>
<dbReference type="GO" id="GO:0016020">
    <property type="term" value="C:membrane"/>
    <property type="evidence" value="ECO:0007669"/>
    <property type="project" value="UniProtKB-SubCell"/>
</dbReference>
<dbReference type="Proteomes" id="UP000521943">
    <property type="component" value="Unassembled WGS sequence"/>
</dbReference>
<comment type="caution">
    <text evidence="5">The sequence shown here is derived from an EMBL/GenBank/DDBJ whole genome shotgun (WGS) entry which is preliminary data.</text>
</comment>
<evidence type="ECO:0000256" key="3">
    <source>
        <dbReference type="ARBA" id="ARBA00022989"/>
    </source>
</evidence>
<protein>
    <submittedName>
        <fullName evidence="5">Uncharacterized protein</fullName>
    </submittedName>
</protein>
<dbReference type="AlphaFoldDB" id="A0A8H6HPR4"/>
<keyword evidence="6" id="KW-1185">Reference proteome</keyword>
<sequence>MGSTALITVLETVPTFYRVNNRVWFGKEAGLVMVFILEYVARVVCWSLSWASSFGWVLSFQGIIDFLDVLPY</sequence>
<evidence type="ECO:0000256" key="1">
    <source>
        <dbReference type="ARBA" id="ARBA00004141"/>
    </source>
</evidence>